<sequence length="177" mass="18367">MSQVVHSSNGSKAASAPDAVVADEQASAATAVKSPRSRPSRWRLAKIYSARGLYKLRSVKTSSWVTAAGMCLVVWALSLNLWPQTETNTQDSQIDHLAAGAELGAVSLGASTGDIQQVEFLSESSSSPDAAFLPLEVASPDPGPAVPGGAAGDHDSPAWLVGTIEDEPTHRVDSSSK</sequence>
<evidence type="ECO:0000313" key="3">
    <source>
        <dbReference type="Proteomes" id="UP000319383"/>
    </source>
</evidence>
<accession>A0A517ZX49</accession>
<feature type="region of interest" description="Disordered" evidence="1">
    <location>
        <begin position="135"/>
        <end position="160"/>
    </location>
</feature>
<dbReference type="Proteomes" id="UP000319383">
    <property type="component" value="Chromosome"/>
</dbReference>
<evidence type="ECO:0000256" key="1">
    <source>
        <dbReference type="SAM" id="MobiDB-lite"/>
    </source>
</evidence>
<dbReference type="EMBL" id="CP036276">
    <property type="protein sequence ID" value="QDU47061.1"/>
    <property type="molecule type" value="Genomic_DNA"/>
</dbReference>
<evidence type="ECO:0000313" key="2">
    <source>
        <dbReference type="EMBL" id="QDU47061.1"/>
    </source>
</evidence>
<organism evidence="2 3">
    <name type="scientific">Symmachiella dynata</name>
    <dbReference type="NCBI Taxonomy" id="2527995"/>
    <lineage>
        <taxon>Bacteria</taxon>
        <taxon>Pseudomonadati</taxon>
        <taxon>Planctomycetota</taxon>
        <taxon>Planctomycetia</taxon>
        <taxon>Planctomycetales</taxon>
        <taxon>Planctomycetaceae</taxon>
        <taxon>Symmachiella</taxon>
    </lineage>
</organism>
<dbReference type="RefSeq" id="WP_145379696.1">
    <property type="nucleotide sequence ID" value="NZ_CP036276.1"/>
</dbReference>
<dbReference type="KEGG" id="sdyn:Mal52_55890"/>
<dbReference type="AlphaFoldDB" id="A0A517ZX49"/>
<keyword evidence="3" id="KW-1185">Reference proteome</keyword>
<protein>
    <submittedName>
        <fullName evidence="2">Uncharacterized protein</fullName>
    </submittedName>
</protein>
<reference evidence="2 3" key="1">
    <citation type="submission" date="2019-02" db="EMBL/GenBank/DDBJ databases">
        <title>Deep-cultivation of Planctomycetes and their phenomic and genomic characterization uncovers novel biology.</title>
        <authorList>
            <person name="Wiegand S."/>
            <person name="Jogler M."/>
            <person name="Boedeker C."/>
            <person name="Pinto D."/>
            <person name="Vollmers J."/>
            <person name="Rivas-Marin E."/>
            <person name="Kohn T."/>
            <person name="Peeters S.H."/>
            <person name="Heuer A."/>
            <person name="Rast P."/>
            <person name="Oberbeckmann S."/>
            <person name="Bunk B."/>
            <person name="Jeske O."/>
            <person name="Meyerdierks A."/>
            <person name="Storesund J.E."/>
            <person name="Kallscheuer N."/>
            <person name="Luecker S."/>
            <person name="Lage O.M."/>
            <person name="Pohl T."/>
            <person name="Merkel B.J."/>
            <person name="Hornburger P."/>
            <person name="Mueller R.-W."/>
            <person name="Bruemmer F."/>
            <person name="Labrenz M."/>
            <person name="Spormann A.M."/>
            <person name="Op den Camp H."/>
            <person name="Overmann J."/>
            <person name="Amann R."/>
            <person name="Jetten M.S.M."/>
            <person name="Mascher T."/>
            <person name="Medema M.H."/>
            <person name="Devos D.P."/>
            <person name="Kaster A.-K."/>
            <person name="Ovreas L."/>
            <person name="Rohde M."/>
            <person name="Galperin M.Y."/>
            <person name="Jogler C."/>
        </authorList>
    </citation>
    <scope>NUCLEOTIDE SEQUENCE [LARGE SCALE GENOMIC DNA]</scope>
    <source>
        <strain evidence="2 3">Mal52</strain>
    </source>
</reference>
<gene>
    <name evidence="2" type="ORF">Mal52_55890</name>
</gene>
<name>A0A517ZX49_9PLAN</name>
<proteinExistence type="predicted"/>